<dbReference type="SUPFAM" id="SSF52540">
    <property type="entry name" value="P-loop containing nucleoside triphosphate hydrolases"/>
    <property type="match status" value="1"/>
</dbReference>
<gene>
    <name evidence="3" type="ORF">RPIT_09130</name>
</gene>
<dbReference type="GO" id="GO:0016887">
    <property type="term" value="F:ATP hydrolysis activity"/>
    <property type="evidence" value="ECO:0007669"/>
    <property type="project" value="InterPro"/>
</dbReference>
<evidence type="ECO:0000313" key="4">
    <source>
        <dbReference type="Proteomes" id="UP000188324"/>
    </source>
</evidence>
<reference evidence="3 4" key="1">
    <citation type="journal article" date="2016" name="Int. J. Syst. Evol. Microbiol.">
        <title>Tessaracoccus flavus sp. nov., isolated from the drainage system of a lindane-producing factory.</title>
        <authorList>
            <person name="Kumari R."/>
            <person name="Singh P."/>
            <person name="Schumann P."/>
            <person name="Lal R."/>
        </authorList>
    </citation>
    <scope>NUCLEOTIDE SEQUENCE [LARGE SCALE GENOMIC DNA]</scope>
    <source>
        <strain evidence="3 4">RP1T</strain>
    </source>
</reference>
<dbReference type="Pfam" id="PF13476">
    <property type="entry name" value="AAA_23"/>
    <property type="match status" value="1"/>
</dbReference>
<dbReference type="CDD" id="cd00267">
    <property type="entry name" value="ABC_ATPase"/>
    <property type="match status" value="1"/>
</dbReference>
<dbReference type="InterPro" id="IPR051396">
    <property type="entry name" value="Bact_Antivir_Def_Nuclease"/>
</dbReference>
<dbReference type="GO" id="GO:0006302">
    <property type="term" value="P:double-strand break repair"/>
    <property type="evidence" value="ECO:0007669"/>
    <property type="project" value="InterPro"/>
</dbReference>
<name>A0A1Q2CFN8_9ACTN</name>
<proteinExistence type="predicted"/>
<dbReference type="AlphaFoldDB" id="A0A1Q2CFN8"/>
<dbReference type="OrthoDB" id="3322489at2"/>
<dbReference type="EMBL" id="CP019605">
    <property type="protein sequence ID" value="AQP44931.1"/>
    <property type="molecule type" value="Genomic_DNA"/>
</dbReference>
<dbReference type="InterPro" id="IPR027417">
    <property type="entry name" value="P-loop_NTPase"/>
</dbReference>
<dbReference type="PANTHER" id="PTHR43581:SF2">
    <property type="entry name" value="EXCINUCLEASE ATPASE SUBUNIT"/>
    <property type="match status" value="1"/>
</dbReference>
<dbReference type="Pfam" id="PF13304">
    <property type="entry name" value="AAA_21"/>
    <property type="match status" value="1"/>
</dbReference>
<feature type="domain" description="ATPase AAA-type core" evidence="1">
    <location>
        <begin position="282"/>
        <end position="394"/>
    </location>
</feature>
<dbReference type="RefSeq" id="WP_077342493.1">
    <property type="nucleotide sequence ID" value="NZ_CP019605.1"/>
</dbReference>
<organism evidence="3 4">
    <name type="scientific">Tessaracoccus flavus</name>
    <dbReference type="NCBI Taxonomy" id="1610493"/>
    <lineage>
        <taxon>Bacteria</taxon>
        <taxon>Bacillati</taxon>
        <taxon>Actinomycetota</taxon>
        <taxon>Actinomycetes</taxon>
        <taxon>Propionibacteriales</taxon>
        <taxon>Propionibacteriaceae</taxon>
        <taxon>Tessaracoccus</taxon>
    </lineage>
</organism>
<accession>A0A1Q2CFN8</accession>
<evidence type="ECO:0000313" key="3">
    <source>
        <dbReference type="EMBL" id="AQP44931.1"/>
    </source>
</evidence>
<feature type="domain" description="Rad50/SbcC-type AAA" evidence="2">
    <location>
        <begin position="47"/>
        <end position="76"/>
    </location>
</feature>
<sequence length="772" mass="85477">MRIREVWVRFYKSFNFDYELKATPGSKAKPWQQLEDGWMPHVRVPIEPDITAVVGANESGKTHLLDAIRIALTGEGLLQRDFCRSSSLFSVEHGSRLYPEVGLTLTPSEGEASVLRDNNIPVRKNGDLLMLRPAPGVTAVVGSDEERVDLTSTQAAALQALMPHPHELKTEVALPDSVSISALAHDGSRFRSRSERKRLLDIISSFTSTNDVTANAASLVPSDLEDTEAAAQQLGVDLLVGVARIEESSFQELQKAIAEEREGLVNGLIQEMNNSIARHLNVSRWWTQDPEFQLRVSPREHELVFTIRDRTGTDYSFTERSRGLRYFLSYYVQLLAHDRPAELPEVLLMDEPDAYLSASGQQDLLRVLEHQARPDDSDREDQVIYVTHSPFLINRNAGHRVRVVDKGARDEGTRLVKDATRNHYEPLRTSLGAFVAETAFIGGDNLFVEGISDQVLLAGMNARLLRLGTPPSQCLDLNQVTIVHGGSNVPYMLYLARGRDQIKPACAVLVDGDDAGQTMRKQIRRGGAHGKPTVSDDLIIDLAEWAAAASLTVTDGVRVREPEDLVPVSVAVAAARRYARNFLGLDETSYKILTEDSVTNLISDKDGSLWDALAAAFRTAFDTEIGKAGFAKELLAYLTDSEADGGPRPPGVPALDSHFGALLLKLTDTLTLARERENDARRDQRLERIIDTFTADHPIGCTRDRAAVVLKRIDAAVDDTFAGDVIHAGTTRLRREFKLATEPLKNVDDYAGFLEQLKNLRHLERLNHQGVV</sequence>
<evidence type="ECO:0000259" key="1">
    <source>
        <dbReference type="Pfam" id="PF13304"/>
    </source>
</evidence>
<evidence type="ECO:0000259" key="2">
    <source>
        <dbReference type="Pfam" id="PF13476"/>
    </source>
</evidence>
<dbReference type="InterPro" id="IPR003959">
    <property type="entry name" value="ATPase_AAA_core"/>
</dbReference>
<dbReference type="STRING" id="1610493.RPIT_09130"/>
<dbReference type="Proteomes" id="UP000188324">
    <property type="component" value="Chromosome"/>
</dbReference>
<dbReference type="GO" id="GO:0005524">
    <property type="term" value="F:ATP binding"/>
    <property type="evidence" value="ECO:0007669"/>
    <property type="project" value="InterPro"/>
</dbReference>
<keyword evidence="4" id="KW-1185">Reference proteome</keyword>
<protein>
    <submittedName>
        <fullName evidence="3">Uncharacterized protein</fullName>
    </submittedName>
</protein>
<dbReference type="InterPro" id="IPR038729">
    <property type="entry name" value="Rad50/SbcC_AAA"/>
</dbReference>
<dbReference type="KEGG" id="tfl:RPIT_09130"/>
<dbReference type="Gene3D" id="3.40.50.300">
    <property type="entry name" value="P-loop containing nucleotide triphosphate hydrolases"/>
    <property type="match status" value="1"/>
</dbReference>
<dbReference type="PANTHER" id="PTHR43581">
    <property type="entry name" value="ATP/GTP PHOSPHATASE"/>
    <property type="match status" value="1"/>
</dbReference>